<dbReference type="InterPro" id="IPR007590">
    <property type="entry name" value="Saf4/Yju2"/>
</dbReference>
<dbReference type="GO" id="GO:0000398">
    <property type="term" value="P:mRNA splicing, via spliceosome"/>
    <property type="evidence" value="ECO:0007669"/>
    <property type="project" value="InterPro"/>
</dbReference>
<proteinExistence type="predicted"/>
<sequence>MLPWSIRCTACSTVMAKGTKLNSRKEEALDEKEKLVPYTDPNWQEI</sequence>
<gene>
    <name evidence="1" type="ORF">CURHAP_LOCUS24626</name>
</gene>
<dbReference type="EMBL" id="CAEKDK010000004">
    <property type="protein sequence ID" value="CAB4275694.1"/>
    <property type="molecule type" value="Genomic_DNA"/>
</dbReference>
<evidence type="ECO:0000313" key="2">
    <source>
        <dbReference type="Proteomes" id="UP000507222"/>
    </source>
</evidence>
<accession>A0A6J5UK77</accession>
<evidence type="ECO:0000313" key="1">
    <source>
        <dbReference type="EMBL" id="CAB4275694.1"/>
    </source>
</evidence>
<protein>
    <submittedName>
        <fullName evidence="1">Uncharacterized protein</fullName>
    </submittedName>
</protein>
<name>A0A6J5UK77_PRUAR</name>
<dbReference type="AlphaFoldDB" id="A0A6J5UK77"/>
<organism evidence="1 2">
    <name type="scientific">Prunus armeniaca</name>
    <name type="common">Apricot</name>
    <name type="synonym">Armeniaca vulgaris</name>
    <dbReference type="NCBI Taxonomy" id="36596"/>
    <lineage>
        <taxon>Eukaryota</taxon>
        <taxon>Viridiplantae</taxon>
        <taxon>Streptophyta</taxon>
        <taxon>Embryophyta</taxon>
        <taxon>Tracheophyta</taxon>
        <taxon>Spermatophyta</taxon>
        <taxon>Magnoliopsida</taxon>
        <taxon>eudicotyledons</taxon>
        <taxon>Gunneridae</taxon>
        <taxon>Pentapetalae</taxon>
        <taxon>rosids</taxon>
        <taxon>fabids</taxon>
        <taxon>Rosales</taxon>
        <taxon>Rosaceae</taxon>
        <taxon>Amygdaloideae</taxon>
        <taxon>Amygdaleae</taxon>
        <taxon>Prunus</taxon>
    </lineage>
</organism>
<dbReference type="Proteomes" id="UP000507222">
    <property type="component" value="Unassembled WGS sequence"/>
</dbReference>
<dbReference type="Pfam" id="PF04502">
    <property type="entry name" value="Saf4_Yju2"/>
    <property type="match status" value="1"/>
</dbReference>
<reference evidence="1 2" key="1">
    <citation type="submission" date="2020-05" db="EMBL/GenBank/DDBJ databases">
        <authorList>
            <person name="Campoy J."/>
            <person name="Schneeberger K."/>
            <person name="Spophaly S."/>
        </authorList>
    </citation>
    <scope>NUCLEOTIDE SEQUENCE [LARGE SCALE GENOMIC DNA]</scope>
    <source>
        <strain evidence="1">PruArmRojPasFocal</strain>
    </source>
</reference>